<accession>A0A0R3U592</accession>
<name>A0A0R3U592_MESCO</name>
<dbReference type="SUPFAM" id="SSF53474">
    <property type="entry name" value="alpha/beta-Hydrolases"/>
    <property type="match status" value="1"/>
</dbReference>
<organism evidence="3 4">
    <name type="scientific">Mesocestoides corti</name>
    <name type="common">Flatworm</name>
    <dbReference type="NCBI Taxonomy" id="53468"/>
    <lineage>
        <taxon>Eukaryota</taxon>
        <taxon>Metazoa</taxon>
        <taxon>Spiralia</taxon>
        <taxon>Lophotrochozoa</taxon>
        <taxon>Platyhelminthes</taxon>
        <taxon>Cestoda</taxon>
        <taxon>Eucestoda</taxon>
        <taxon>Cyclophyllidea</taxon>
        <taxon>Mesocestoididae</taxon>
        <taxon>Mesocestoides</taxon>
    </lineage>
</organism>
<dbReference type="STRING" id="53468.A0A0R3U592"/>
<keyword evidence="4" id="KW-1185">Reference proteome</keyword>
<evidence type="ECO:0000256" key="1">
    <source>
        <dbReference type="SAM" id="MobiDB-lite"/>
    </source>
</evidence>
<gene>
    <name evidence="3" type="ORF">MCOS_LOCUS1875</name>
</gene>
<proteinExistence type="predicted"/>
<sequence>MADSSSVRGAGPNKCCDSEHPTVAPLSYKTRGKEVALANGDQAYLVSPAGLTPANLGIVLVYDAFGFEIVNTRRFADMLADQANAHVIMPDFFRGKPWPLTDFPPKQPSAFSEWLEKNGSWSVVFPLLRAANTYVQGLLPEGDRDKMGILGFSWGGKQVLRACSDKTLGYLAGVSIHGYMITPDDAKNISVPLFFMPSGEDPPIDPLKAILDKRPFGDKCRYYTFTEERHGFASARGDLNDQGTLEAINQTIALAAAFFKENLREGTSDSECN</sequence>
<feature type="region of interest" description="Disordered" evidence="1">
    <location>
        <begin position="1"/>
        <end position="22"/>
    </location>
</feature>
<dbReference type="InterPro" id="IPR029058">
    <property type="entry name" value="AB_hydrolase_fold"/>
</dbReference>
<reference evidence="5" key="2">
    <citation type="submission" date="2019-11" db="UniProtKB">
        <authorList>
            <consortium name="WormBaseParasite"/>
        </authorList>
    </citation>
    <scope>IDENTIFICATION</scope>
</reference>
<evidence type="ECO:0000313" key="3">
    <source>
        <dbReference type="EMBL" id="VDD75872.1"/>
    </source>
</evidence>
<evidence type="ECO:0000259" key="2">
    <source>
        <dbReference type="Pfam" id="PF01738"/>
    </source>
</evidence>
<dbReference type="InterPro" id="IPR002925">
    <property type="entry name" value="Dienelactn_hydro"/>
</dbReference>
<dbReference type="Pfam" id="PF01738">
    <property type="entry name" value="DLH"/>
    <property type="match status" value="1"/>
</dbReference>
<protein>
    <submittedName>
        <fullName evidence="5">DLH domain-containing protein</fullName>
    </submittedName>
</protein>
<evidence type="ECO:0000313" key="5">
    <source>
        <dbReference type="WBParaSite" id="MCU_007275-RA"/>
    </source>
</evidence>
<dbReference type="Proteomes" id="UP000267029">
    <property type="component" value="Unassembled WGS sequence"/>
</dbReference>
<dbReference type="PANTHER" id="PTHR47668">
    <property type="entry name" value="DIENELACTONE HYDROLASE FAMILY PROTEIN (AFU_ORTHOLOGUE AFUA_6G01940)"/>
    <property type="match status" value="1"/>
</dbReference>
<dbReference type="PANTHER" id="PTHR47668:SF1">
    <property type="entry name" value="DIENELACTONE HYDROLASE DOMAIN-CONTAINING PROTEIN-RELATED"/>
    <property type="match status" value="1"/>
</dbReference>
<evidence type="ECO:0000313" key="4">
    <source>
        <dbReference type="Proteomes" id="UP000267029"/>
    </source>
</evidence>
<dbReference type="Gene3D" id="3.40.50.1820">
    <property type="entry name" value="alpha/beta hydrolase"/>
    <property type="match status" value="1"/>
</dbReference>
<dbReference type="AlphaFoldDB" id="A0A0R3U592"/>
<dbReference type="OrthoDB" id="17560at2759"/>
<reference evidence="3 4" key="1">
    <citation type="submission" date="2018-10" db="EMBL/GenBank/DDBJ databases">
        <authorList>
            <consortium name="Pathogen Informatics"/>
        </authorList>
    </citation>
    <scope>NUCLEOTIDE SEQUENCE [LARGE SCALE GENOMIC DNA]</scope>
</reference>
<feature type="domain" description="Dienelactone hydrolase" evidence="2">
    <location>
        <begin position="43"/>
        <end position="249"/>
    </location>
</feature>
<dbReference type="WBParaSite" id="MCU_007275-RA">
    <property type="protein sequence ID" value="MCU_007275-RA"/>
    <property type="gene ID" value="MCU_007275"/>
</dbReference>
<dbReference type="GO" id="GO:0016787">
    <property type="term" value="F:hydrolase activity"/>
    <property type="evidence" value="ECO:0007669"/>
    <property type="project" value="InterPro"/>
</dbReference>
<dbReference type="EMBL" id="UXSR01000268">
    <property type="protein sequence ID" value="VDD75872.1"/>
    <property type="molecule type" value="Genomic_DNA"/>
</dbReference>